<dbReference type="Proteomes" id="UP000501003">
    <property type="component" value="Chromosome"/>
</dbReference>
<protein>
    <submittedName>
        <fullName evidence="4">DUF3048 domain-containing protein</fullName>
    </submittedName>
</protein>
<organism evidence="4 5">
    <name type="scientific">Aquiluna borgnonia</name>
    <dbReference type="NCBI Taxonomy" id="2499157"/>
    <lineage>
        <taxon>Bacteria</taxon>
        <taxon>Bacillati</taxon>
        <taxon>Actinomycetota</taxon>
        <taxon>Actinomycetes</taxon>
        <taxon>Micrococcales</taxon>
        <taxon>Microbacteriaceae</taxon>
        <taxon>Luna cluster</taxon>
        <taxon>Luna-1 subcluster</taxon>
        <taxon>Aquiluna</taxon>
    </lineage>
</organism>
<dbReference type="AlphaFoldDB" id="A0A7D4Q5F9"/>
<reference evidence="4 5" key="1">
    <citation type="submission" date="2020-05" db="EMBL/GenBank/DDBJ databases">
        <title>Aquirufa sp. strain 15G-AUS-rot a new Aquirufa species.</title>
        <authorList>
            <person name="Pitt A."/>
            <person name="Hahn M.W."/>
        </authorList>
    </citation>
    <scope>NUCLEOTIDE SEQUENCE [LARGE SCALE GENOMIC DNA]</scope>
    <source>
        <strain evidence="4 5">15G-AUS-rot</strain>
    </source>
</reference>
<dbReference type="InterPro" id="IPR023158">
    <property type="entry name" value="YerB-like_sf"/>
</dbReference>
<dbReference type="PROSITE" id="PS51257">
    <property type="entry name" value="PROKAR_LIPOPROTEIN"/>
    <property type="match status" value="1"/>
</dbReference>
<keyword evidence="5" id="KW-1185">Reference proteome</keyword>
<gene>
    <name evidence="4" type="ORF">HRU87_00580</name>
</gene>
<evidence type="ECO:0000259" key="2">
    <source>
        <dbReference type="Pfam" id="PF11258"/>
    </source>
</evidence>
<evidence type="ECO:0000259" key="3">
    <source>
        <dbReference type="Pfam" id="PF17479"/>
    </source>
</evidence>
<dbReference type="InterPro" id="IPR021416">
    <property type="entry name" value="DUF3048_N"/>
</dbReference>
<feature type="domain" description="DUF3048" evidence="3">
    <location>
        <begin position="244"/>
        <end position="342"/>
    </location>
</feature>
<dbReference type="Gene3D" id="3.50.90.10">
    <property type="entry name" value="YerB-like"/>
    <property type="match status" value="1"/>
</dbReference>
<accession>A0A7D4Q5F9</accession>
<feature type="signal peptide" evidence="1">
    <location>
        <begin position="1"/>
        <end position="22"/>
    </location>
</feature>
<dbReference type="KEGG" id="aqg:HRU87_00580"/>
<dbReference type="InterPro" id="IPR035328">
    <property type="entry name" value="DUF3048_C"/>
</dbReference>
<dbReference type="RefSeq" id="WP_173493041.1">
    <property type="nucleotide sequence ID" value="NZ_CP054056.1"/>
</dbReference>
<dbReference type="EMBL" id="CP054056">
    <property type="protein sequence ID" value="QKJ24742.1"/>
    <property type="molecule type" value="Genomic_DNA"/>
</dbReference>
<proteinExistence type="predicted"/>
<feature type="domain" description="DUF3048" evidence="2">
    <location>
        <begin position="69"/>
        <end position="190"/>
    </location>
</feature>
<keyword evidence="1" id="KW-0732">Signal</keyword>
<evidence type="ECO:0000313" key="4">
    <source>
        <dbReference type="EMBL" id="QKJ24742.1"/>
    </source>
</evidence>
<evidence type="ECO:0000256" key="1">
    <source>
        <dbReference type="SAM" id="SignalP"/>
    </source>
</evidence>
<dbReference type="Pfam" id="PF17479">
    <property type="entry name" value="DUF3048_C"/>
    <property type="match status" value="1"/>
</dbReference>
<name>A0A7D4Q5F9_9MICO</name>
<dbReference type="Pfam" id="PF11258">
    <property type="entry name" value="DUF3048"/>
    <property type="match status" value="1"/>
</dbReference>
<dbReference type="SUPFAM" id="SSF159774">
    <property type="entry name" value="YerB-like"/>
    <property type="match status" value="1"/>
</dbReference>
<feature type="chain" id="PRO_5039268281" evidence="1">
    <location>
        <begin position="23"/>
        <end position="362"/>
    </location>
</feature>
<sequence>MQNGSKIAALVLSALVLTGCSAPEPVPTATASPTATVTEEPTPEPVFLTAPLTGVEYLEGTNPYLLLPAVSAKIDNTYNGRPQLALNDADVVYVTRVEGGMTRLLPVWHSRMPESIGPVRSVRPVDASIIDPYSGVFVYSGGQSPFKNAARDTGLVMSDEDTEQSNDTYYREKSRVAPWNLFFRAQLLQSMHPEQTPPQAGFEFAAIPSAVSLGTAVTEFEVKYPQLRSTWMPGTASFPWGASSEPAWIRWMDGSEHLQEGGDQVVAKNVVVMEVEHDLSFVDPKYGAIPKAKLIENQGVAHVFSDGFYLRGTWSKAGSEAPIKLSLEGGEPLTLAIGNTWVEMMDLPKSKLKITEPEVVSE</sequence>
<evidence type="ECO:0000313" key="5">
    <source>
        <dbReference type="Proteomes" id="UP000501003"/>
    </source>
</evidence>